<evidence type="ECO:0000313" key="2">
    <source>
        <dbReference type="EMBL" id="MFD1566313.1"/>
    </source>
</evidence>
<dbReference type="Pfam" id="PF05742">
    <property type="entry name" value="TANGO2"/>
    <property type="match status" value="1"/>
</dbReference>
<reference evidence="2 3" key="1">
    <citation type="journal article" date="2019" name="Int. J. Syst. Evol. Microbiol.">
        <title>The Global Catalogue of Microorganisms (GCM) 10K type strain sequencing project: providing services to taxonomists for standard genome sequencing and annotation.</title>
        <authorList>
            <consortium name="The Broad Institute Genomics Platform"/>
            <consortium name="The Broad Institute Genome Sequencing Center for Infectious Disease"/>
            <person name="Wu L."/>
            <person name="Ma J."/>
        </authorList>
    </citation>
    <scope>NUCLEOTIDE SEQUENCE [LARGE SCALE GENOMIC DNA]</scope>
    <source>
        <strain evidence="2 3">CGMCC 1.12859</strain>
    </source>
</reference>
<dbReference type="Proteomes" id="UP001597139">
    <property type="component" value="Unassembled WGS sequence"/>
</dbReference>
<organism evidence="2 3">
    <name type="scientific">Halolamina litorea</name>
    <dbReference type="NCBI Taxonomy" id="1515593"/>
    <lineage>
        <taxon>Archaea</taxon>
        <taxon>Methanobacteriati</taxon>
        <taxon>Methanobacteriota</taxon>
        <taxon>Stenosarchaea group</taxon>
        <taxon>Halobacteria</taxon>
        <taxon>Halobacteriales</taxon>
        <taxon>Haloferacaceae</taxon>
    </lineage>
</organism>
<dbReference type="PANTHER" id="PTHR17985:SF8">
    <property type="entry name" value="TRANSPORT AND GOLGI ORGANIZATION PROTEIN 2 HOMOLOG"/>
    <property type="match status" value="1"/>
</dbReference>
<feature type="region of interest" description="Disordered" evidence="1">
    <location>
        <begin position="19"/>
        <end position="43"/>
    </location>
</feature>
<dbReference type="RefSeq" id="WP_267645591.1">
    <property type="nucleotide sequence ID" value="NZ_JANHGR010000001.1"/>
</dbReference>
<protein>
    <submittedName>
        <fullName evidence="2">NRDE family protein</fullName>
    </submittedName>
</protein>
<keyword evidence="3" id="KW-1185">Reference proteome</keyword>
<feature type="compositionally biased region" description="Basic and acidic residues" evidence="1">
    <location>
        <begin position="21"/>
        <end position="30"/>
    </location>
</feature>
<sequence>MCTLTLAWQVLDDAPVAVAANRDERRDRPSEPPARINDDPTVIAPRDAEAGGTWLGYNESGLFVGITNRWTDADLAGERSRGLLVRDALEQPSAEAALALVEEEVAEAEYAGFNLVLADADAAYLLEWDGRLLTRELEPGVHVIVNVGASDAPAIPVGEAERGQEQAADAAAVRTELLAHPEESSTEWLDRAKAVLGDHEYGVCVHENGYGTVSAAVLALDADGGVAFEFADGPPCETAFEAVDAADFE</sequence>
<evidence type="ECO:0000256" key="1">
    <source>
        <dbReference type="SAM" id="MobiDB-lite"/>
    </source>
</evidence>
<name>A0ABD6BMG8_9EURY</name>
<comment type="caution">
    <text evidence="2">The sequence shown here is derived from an EMBL/GenBank/DDBJ whole genome shotgun (WGS) entry which is preliminary data.</text>
</comment>
<accession>A0ABD6BMG8</accession>
<dbReference type="EMBL" id="JBHUCZ010000001">
    <property type="protein sequence ID" value="MFD1566313.1"/>
    <property type="molecule type" value="Genomic_DNA"/>
</dbReference>
<evidence type="ECO:0000313" key="3">
    <source>
        <dbReference type="Proteomes" id="UP001597139"/>
    </source>
</evidence>
<dbReference type="InterPro" id="IPR008551">
    <property type="entry name" value="TANGO2"/>
</dbReference>
<gene>
    <name evidence="2" type="ORF">ACFSAU_02315</name>
</gene>
<dbReference type="PANTHER" id="PTHR17985">
    <property type="entry name" value="SER/THR-RICH PROTEIN T10 IN DGCR REGION"/>
    <property type="match status" value="1"/>
</dbReference>
<dbReference type="Gene3D" id="3.60.60.10">
    <property type="entry name" value="Penicillin V Acylase, Chain A"/>
    <property type="match status" value="1"/>
</dbReference>
<dbReference type="AlphaFoldDB" id="A0ABD6BMG8"/>
<proteinExistence type="predicted"/>